<comment type="caution">
    <text evidence="6">The sequence shown here is derived from an EMBL/GenBank/DDBJ whole genome shotgun (WGS) entry which is preliminary data.</text>
</comment>
<feature type="region of interest" description="Disordered" evidence="4">
    <location>
        <begin position="588"/>
        <end position="620"/>
    </location>
</feature>
<evidence type="ECO:0000256" key="2">
    <source>
        <dbReference type="ARBA" id="ARBA00007267"/>
    </source>
</evidence>
<feature type="region of interest" description="Disordered" evidence="4">
    <location>
        <begin position="340"/>
        <end position="362"/>
    </location>
</feature>
<dbReference type="InterPro" id="IPR044522">
    <property type="entry name" value="TSO1-like"/>
</dbReference>
<feature type="region of interest" description="Disordered" evidence="4">
    <location>
        <begin position="676"/>
        <end position="740"/>
    </location>
</feature>
<feature type="compositionally biased region" description="Low complexity" evidence="4">
    <location>
        <begin position="595"/>
        <end position="607"/>
    </location>
</feature>
<feature type="region of interest" description="Disordered" evidence="4">
    <location>
        <begin position="1"/>
        <end position="24"/>
    </location>
</feature>
<sequence length="740" mass="82085">MDRSPEPSRIAQKSSSSSPTVQESPFFNYASNLSPIKSSKGAVQYAQRSMDTTLPIPPPVFTSPRMDLQRGNSLLGRDEKFESGFNVYKQGDTLTNVVRIPSFEKEIQSDTHSGSVDEYLTEPMGLEDSMNSADIGFTATKETITKVVSLDGNTENQAITLTDQAAENLPSGSVDWRDNKKVKENFPEFMSEKDESDINEDLLSGALNCEQHATQGSTLHHHGIRRHLQFEAALAYEETTSYNGNNLCSLTHDNANVRSPASLTNLKSLVSFQYETEASSNQQAVNLFQSIPQQFSSYPFELLTSTQNCGNRVMSNPKPRGIGLHLNSIGISDVYASERLNNDQPGSQAITETSSTSHSTDHVNPLGHPLHLALIEQKTTPCDGSMYASQDTDKVEELNQLSPKRRRKRSTYMVEGCKRCNCKRSKCLKLYCECFAAGVYCVDSCACENCYNKPEFEDTVLDTRQQIESRNPLAFAPKVVKHADSPVNVTEEGNWSTPTSARHKRGCNCKKSKCLKKYCECYQAKVGCSDGCRCEGCQNSFGIKAVAETIYKRAEKWDSFTNEKMDALKSGNADQVSRTWEPLVDITNITPLPHPSSGAWTPSSSSTRDNSKVSGAQLYPGSRFQSSAPSSFHWNCSPDSLIEQLCENKTSHSLSSNNSFYDLIDDDTPQMLKENSTPNRAVKASSPNQKRDSPPQFPSQGLTSDSPRGLRGGRRFILQSMPSFPPLTPYTKYKDRYNLD</sequence>
<dbReference type="SMART" id="SM01114">
    <property type="entry name" value="CXC"/>
    <property type="match status" value="2"/>
</dbReference>
<dbReference type="AlphaFoldDB" id="A0A8K0HFJ8"/>
<dbReference type="Proteomes" id="UP000796880">
    <property type="component" value="Unassembled WGS sequence"/>
</dbReference>
<proteinExistence type="inferred from homology"/>
<comment type="subcellular location">
    <subcellularLocation>
        <location evidence="1">Nucleus</location>
    </subcellularLocation>
</comment>
<dbReference type="GO" id="GO:0005634">
    <property type="term" value="C:nucleus"/>
    <property type="evidence" value="ECO:0007669"/>
    <property type="project" value="UniProtKB-SubCell"/>
</dbReference>
<evidence type="ECO:0000256" key="3">
    <source>
        <dbReference type="ARBA" id="ARBA00023242"/>
    </source>
</evidence>
<keyword evidence="7" id="KW-1185">Reference proteome</keyword>
<dbReference type="InterPro" id="IPR005172">
    <property type="entry name" value="CRC"/>
</dbReference>
<evidence type="ECO:0000256" key="1">
    <source>
        <dbReference type="ARBA" id="ARBA00004123"/>
    </source>
</evidence>
<evidence type="ECO:0000259" key="5">
    <source>
        <dbReference type="PROSITE" id="PS51634"/>
    </source>
</evidence>
<dbReference type="OrthoDB" id="6283463at2759"/>
<evidence type="ECO:0000256" key="4">
    <source>
        <dbReference type="SAM" id="MobiDB-lite"/>
    </source>
</evidence>
<feature type="domain" description="CRC" evidence="5">
    <location>
        <begin position="416"/>
        <end position="542"/>
    </location>
</feature>
<name>A0A8K0HFJ8_9ROSA</name>
<dbReference type="Pfam" id="PF03638">
    <property type="entry name" value="TCR"/>
    <property type="match status" value="2"/>
</dbReference>
<dbReference type="PROSITE" id="PS51634">
    <property type="entry name" value="CRC"/>
    <property type="match status" value="1"/>
</dbReference>
<protein>
    <recommendedName>
        <fullName evidence="5">CRC domain-containing protein</fullName>
    </recommendedName>
</protein>
<dbReference type="PANTHER" id="PTHR46159:SF18">
    <property type="entry name" value="CRC DOMAIN-CONTAINING PROTEIN"/>
    <property type="match status" value="1"/>
</dbReference>
<dbReference type="EMBL" id="VOIH02000003">
    <property type="protein sequence ID" value="KAF3450838.1"/>
    <property type="molecule type" value="Genomic_DNA"/>
</dbReference>
<accession>A0A8K0HFJ8</accession>
<comment type="similarity">
    <text evidence="2">Belongs to the lin-54 family.</text>
</comment>
<dbReference type="GO" id="GO:0003700">
    <property type="term" value="F:DNA-binding transcription factor activity"/>
    <property type="evidence" value="ECO:0007669"/>
    <property type="project" value="InterPro"/>
</dbReference>
<evidence type="ECO:0000313" key="7">
    <source>
        <dbReference type="Proteomes" id="UP000796880"/>
    </source>
</evidence>
<evidence type="ECO:0000313" key="6">
    <source>
        <dbReference type="EMBL" id="KAF3450838.1"/>
    </source>
</evidence>
<dbReference type="InterPro" id="IPR033467">
    <property type="entry name" value="Tesmin/TSO1-like_CXC"/>
</dbReference>
<gene>
    <name evidence="6" type="ORF">FNV43_RR06927</name>
</gene>
<organism evidence="6 7">
    <name type="scientific">Rhamnella rubrinervis</name>
    <dbReference type="NCBI Taxonomy" id="2594499"/>
    <lineage>
        <taxon>Eukaryota</taxon>
        <taxon>Viridiplantae</taxon>
        <taxon>Streptophyta</taxon>
        <taxon>Embryophyta</taxon>
        <taxon>Tracheophyta</taxon>
        <taxon>Spermatophyta</taxon>
        <taxon>Magnoliopsida</taxon>
        <taxon>eudicotyledons</taxon>
        <taxon>Gunneridae</taxon>
        <taxon>Pentapetalae</taxon>
        <taxon>rosids</taxon>
        <taxon>fabids</taxon>
        <taxon>Rosales</taxon>
        <taxon>Rhamnaceae</taxon>
        <taxon>rhamnoid group</taxon>
        <taxon>Rhamneae</taxon>
        <taxon>Rhamnella</taxon>
    </lineage>
</organism>
<reference evidence="6" key="1">
    <citation type="submission" date="2020-03" db="EMBL/GenBank/DDBJ databases">
        <title>A high-quality chromosome-level genome assembly of a woody plant with both climbing and erect habits, Rhamnella rubrinervis.</title>
        <authorList>
            <person name="Lu Z."/>
            <person name="Yang Y."/>
            <person name="Zhu X."/>
            <person name="Sun Y."/>
        </authorList>
    </citation>
    <scope>NUCLEOTIDE SEQUENCE</scope>
    <source>
        <strain evidence="6">BYM</strain>
        <tissue evidence="6">Leaf</tissue>
    </source>
</reference>
<keyword evidence="3" id="KW-0539">Nucleus</keyword>
<dbReference type="PANTHER" id="PTHR46159">
    <property type="entry name" value="PROTEIN TESMIN/TSO1-LIKE CXC 2"/>
    <property type="match status" value="1"/>
</dbReference>